<evidence type="ECO:0000313" key="6">
    <source>
        <dbReference type="EMBL" id="CAI0428433.1"/>
    </source>
</evidence>
<keyword evidence="2" id="KW-0479">Metal-binding</keyword>
<dbReference type="InterPro" id="IPR050148">
    <property type="entry name" value="Terpene_synthase-like"/>
</dbReference>
<evidence type="ECO:0000256" key="3">
    <source>
        <dbReference type="ARBA" id="ARBA00022842"/>
    </source>
</evidence>
<name>A0AAV0L374_9ROSI</name>
<dbReference type="InterPro" id="IPR005630">
    <property type="entry name" value="Terpene_synthase_metal-bd"/>
</dbReference>
<dbReference type="AlphaFoldDB" id="A0AAV0L374"/>
<dbReference type="InterPro" id="IPR008949">
    <property type="entry name" value="Isoprenoid_synthase_dom_sf"/>
</dbReference>
<dbReference type="Gene3D" id="1.10.600.10">
    <property type="entry name" value="Farnesyl Diphosphate Synthase"/>
    <property type="match status" value="2"/>
</dbReference>
<dbReference type="Pfam" id="PF01397">
    <property type="entry name" value="Terpene_synth"/>
    <property type="match status" value="1"/>
</dbReference>
<dbReference type="PANTHER" id="PTHR31225:SF113">
    <property type="entry name" value="TERPENE SYNTHASE 3-RELATED"/>
    <property type="match status" value="1"/>
</dbReference>
<evidence type="ECO:0000256" key="1">
    <source>
        <dbReference type="ARBA" id="ARBA00001946"/>
    </source>
</evidence>
<reference evidence="6" key="1">
    <citation type="submission" date="2022-08" db="EMBL/GenBank/DDBJ databases">
        <authorList>
            <person name="Gutierrez-Valencia J."/>
        </authorList>
    </citation>
    <scope>NUCLEOTIDE SEQUENCE</scope>
</reference>
<comment type="cofactor">
    <cofactor evidence="1">
        <name>Mg(2+)</name>
        <dbReference type="ChEBI" id="CHEBI:18420"/>
    </cofactor>
</comment>
<dbReference type="GO" id="GO:0000287">
    <property type="term" value="F:magnesium ion binding"/>
    <property type="evidence" value="ECO:0007669"/>
    <property type="project" value="InterPro"/>
</dbReference>
<dbReference type="InterPro" id="IPR008930">
    <property type="entry name" value="Terpenoid_cyclase/PrenylTrfase"/>
</dbReference>
<dbReference type="InterPro" id="IPR001906">
    <property type="entry name" value="Terpene_synth_N"/>
</dbReference>
<dbReference type="InterPro" id="IPR036965">
    <property type="entry name" value="Terpene_synth_N_sf"/>
</dbReference>
<dbReference type="Pfam" id="PF03936">
    <property type="entry name" value="Terpene_synth_C"/>
    <property type="match status" value="2"/>
</dbReference>
<keyword evidence="7" id="KW-1185">Reference proteome</keyword>
<gene>
    <name evidence="6" type="ORF">LITE_LOCUS21633</name>
</gene>
<dbReference type="CDD" id="cd00684">
    <property type="entry name" value="Terpene_cyclase_plant_C1"/>
    <property type="match status" value="1"/>
</dbReference>
<keyword evidence="3" id="KW-0460">Magnesium</keyword>
<evidence type="ECO:0000259" key="5">
    <source>
        <dbReference type="Pfam" id="PF03936"/>
    </source>
</evidence>
<dbReference type="GO" id="GO:0016102">
    <property type="term" value="P:diterpenoid biosynthetic process"/>
    <property type="evidence" value="ECO:0007669"/>
    <property type="project" value="InterPro"/>
</dbReference>
<feature type="domain" description="Terpene synthase N-terminal" evidence="4">
    <location>
        <begin position="27"/>
        <end position="99"/>
    </location>
</feature>
<dbReference type="Gene3D" id="1.50.10.130">
    <property type="entry name" value="Terpene synthase, N-terminal domain"/>
    <property type="match status" value="1"/>
</dbReference>
<dbReference type="InterPro" id="IPR044814">
    <property type="entry name" value="Terpene_cyclase_plant_C1"/>
</dbReference>
<feature type="domain" description="Terpene synthase metal-binding" evidence="5">
    <location>
        <begin position="157"/>
        <end position="229"/>
    </location>
</feature>
<dbReference type="Proteomes" id="UP001154282">
    <property type="component" value="Unassembled WGS sequence"/>
</dbReference>
<sequence>MNLQTLFSISTVCLHVGNNPLNRSLIDIFKRFKSDEGDEFKQEIVSDLEGLLSLYEAAYLRTQGESILDEAVDFTKPHLAAAGAGAEDSTLAERIAHALKWPHRKGMKRVEHLFFISIYGKTQGHDEAVLKLAKLSFNVVQHLYQKELGVLTKWWIELDLPKRTSYARDRLVEVYFWAIGMGCLWKPKYSLARYCFTRVTTIGSVYDDTYDAYGTIEELEDFTAAIHRYMQLKYAVSLYLEEARWLDKGYVPTFEEYRRVSSVSILYQWLAFAAFCGMGESAPKEVFDWLFTEPKLFVASSEHCRLMDDVVTHEFEQDRGHAPSSVECYMKQYGVSRKEAIDVLSDLVEENWKIINGELLNPPAHIPKEILLIFLGFGQIMEVLYGDGDGYTNSKTTTKDMLTTLLVTPFNV</sequence>
<evidence type="ECO:0000313" key="7">
    <source>
        <dbReference type="Proteomes" id="UP001154282"/>
    </source>
</evidence>
<accession>A0AAV0L374</accession>
<dbReference type="GO" id="GO:0010333">
    <property type="term" value="F:terpene synthase activity"/>
    <property type="evidence" value="ECO:0007669"/>
    <property type="project" value="InterPro"/>
</dbReference>
<dbReference type="SUPFAM" id="SSF48239">
    <property type="entry name" value="Terpenoid cyclases/Protein prenyltransferases"/>
    <property type="match status" value="1"/>
</dbReference>
<evidence type="ECO:0000259" key="4">
    <source>
        <dbReference type="Pfam" id="PF01397"/>
    </source>
</evidence>
<protein>
    <submittedName>
        <fullName evidence="6">Uncharacterized protein</fullName>
    </submittedName>
</protein>
<dbReference type="SUPFAM" id="SSF48576">
    <property type="entry name" value="Terpenoid synthases"/>
    <property type="match status" value="1"/>
</dbReference>
<feature type="domain" description="Terpene synthase metal-binding" evidence="5">
    <location>
        <begin position="233"/>
        <end position="353"/>
    </location>
</feature>
<comment type="caution">
    <text evidence="6">The sequence shown here is derived from an EMBL/GenBank/DDBJ whole genome shotgun (WGS) entry which is preliminary data.</text>
</comment>
<dbReference type="EMBL" id="CAMGYJ010000006">
    <property type="protein sequence ID" value="CAI0428433.1"/>
    <property type="molecule type" value="Genomic_DNA"/>
</dbReference>
<proteinExistence type="predicted"/>
<organism evidence="6 7">
    <name type="scientific">Linum tenue</name>
    <dbReference type="NCBI Taxonomy" id="586396"/>
    <lineage>
        <taxon>Eukaryota</taxon>
        <taxon>Viridiplantae</taxon>
        <taxon>Streptophyta</taxon>
        <taxon>Embryophyta</taxon>
        <taxon>Tracheophyta</taxon>
        <taxon>Spermatophyta</taxon>
        <taxon>Magnoliopsida</taxon>
        <taxon>eudicotyledons</taxon>
        <taxon>Gunneridae</taxon>
        <taxon>Pentapetalae</taxon>
        <taxon>rosids</taxon>
        <taxon>fabids</taxon>
        <taxon>Malpighiales</taxon>
        <taxon>Linaceae</taxon>
        <taxon>Linum</taxon>
    </lineage>
</organism>
<dbReference type="PANTHER" id="PTHR31225">
    <property type="entry name" value="OS04G0344100 PROTEIN-RELATED"/>
    <property type="match status" value="1"/>
</dbReference>
<evidence type="ECO:0000256" key="2">
    <source>
        <dbReference type="ARBA" id="ARBA00022723"/>
    </source>
</evidence>